<keyword evidence="2" id="KW-1185">Reference proteome</keyword>
<evidence type="ECO:0000313" key="2">
    <source>
        <dbReference type="Proteomes" id="UP000283530"/>
    </source>
</evidence>
<sequence>MQMGQMLTGICALVFSFAQV</sequence>
<gene>
    <name evidence="1" type="ORF">CKAN_02565900</name>
</gene>
<organism evidence="1 2">
    <name type="scientific">Cinnamomum micranthum f. kanehirae</name>
    <dbReference type="NCBI Taxonomy" id="337451"/>
    <lineage>
        <taxon>Eukaryota</taxon>
        <taxon>Viridiplantae</taxon>
        <taxon>Streptophyta</taxon>
        <taxon>Embryophyta</taxon>
        <taxon>Tracheophyta</taxon>
        <taxon>Spermatophyta</taxon>
        <taxon>Magnoliopsida</taxon>
        <taxon>Magnoliidae</taxon>
        <taxon>Laurales</taxon>
        <taxon>Lauraceae</taxon>
        <taxon>Cinnamomum</taxon>
    </lineage>
</organism>
<protein>
    <submittedName>
        <fullName evidence="1">Uncharacterized protein</fullName>
    </submittedName>
</protein>
<reference evidence="1 2" key="1">
    <citation type="journal article" date="2019" name="Nat. Plants">
        <title>Stout camphor tree genome fills gaps in understanding of flowering plant genome evolution.</title>
        <authorList>
            <person name="Chaw S.M."/>
            <person name="Liu Y.C."/>
            <person name="Wu Y.W."/>
            <person name="Wang H.Y."/>
            <person name="Lin C.I."/>
            <person name="Wu C.S."/>
            <person name="Ke H.M."/>
            <person name="Chang L.Y."/>
            <person name="Hsu C.Y."/>
            <person name="Yang H.T."/>
            <person name="Sudianto E."/>
            <person name="Hsu M.H."/>
            <person name="Wu K.P."/>
            <person name="Wang L.N."/>
            <person name="Leebens-Mack J.H."/>
            <person name="Tsai I.J."/>
        </authorList>
    </citation>
    <scope>NUCLEOTIDE SEQUENCE [LARGE SCALE GENOMIC DNA]</scope>
    <source>
        <strain evidence="2">cv. Chaw 1501</strain>
        <tissue evidence="1">Young leaves</tissue>
    </source>
</reference>
<dbReference type="AlphaFoldDB" id="A0A3S3NBU2"/>
<comment type="caution">
    <text evidence="1">The sequence shown here is derived from an EMBL/GenBank/DDBJ whole genome shotgun (WGS) entry which is preliminary data.</text>
</comment>
<dbReference type="EMBL" id="QPKB01000012">
    <property type="protein sequence ID" value="RWR96279.1"/>
    <property type="molecule type" value="Genomic_DNA"/>
</dbReference>
<dbReference type="Proteomes" id="UP000283530">
    <property type="component" value="Unassembled WGS sequence"/>
</dbReference>
<accession>A0A3S3NBU2</accession>
<evidence type="ECO:0000313" key="1">
    <source>
        <dbReference type="EMBL" id="RWR96279.1"/>
    </source>
</evidence>
<proteinExistence type="predicted"/>
<name>A0A3S3NBU2_9MAGN</name>